<dbReference type="AlphaFoldDB" id="D0LSH7"/>
<evidence type="ECO:0000313" key="3">
    <source>
        <dbReference type="EMBL" id="ACY15676.1"/>
    </source>
</evidence>
<dbReference type="RefSeq" id="WP_012828276.1">
    <property type="nucleotide sequence ID" value="NC_013440.1"/>
</dbReference>
<sequence length="544" mass="59963">MITHRTPLLLRQVYLVPLLVVGLVLSSVLLSPAPRAQAKGSLAGEYIKVARMLRDWRYEDARALLRQLEARAPEAAETRYLSAELAFSSGEYERALEFLVGLDDTMAGGNVGMLRSLSASSREVTRSFVSRTSSGGHFEIWYAPGKDELIADLAGDVLEAAYDALGDDLGYRPSEPVRVELLGESADLARLSPLTETEIETTGTIALCKYNKLMVVSPRATLFGYPWMDTLVHEYVHYVVSRLSHDTVPVWLHEGLARFQQSRWREPPQVALGAMDAQLLGSAIKQRSLISFDEMHPSMAKLPSQEAAALAFAEVFTMVGYLHQEMGYEGIRRAIAEQREGKSARRAVADALGRPWQQVERDWQGYLRKLDLAPKRGPAPSARRIRFDKGGDHDENVGVEEVGNTKAQRFARLGGMLRARGMLAAAALEYEKALASAPSREGAPDPFVAAKLSRTYLELGRADDALRLAEPLLEADENDSAAAITVGLAHLSEGRDEAARRSFEVALRVSPFDPTVRCKLSELYGRDGREALAQREADACARLQ</sequence>
<dbReference type="Gene3D" id="1.25.40.10">
    <property type="entry name" value="Tetratricopeptide repeat domain"/>
    <property type="match status" value="1"/>
</dbReference>
<dbReference type="EMBL" id="CP001804">
    <property type="protein sequence ID" value="ACY15676.1"/>
    <property type="molecule type" value="Genomic_DNA"/>
</dbReference>
<feature type="domain" description="Peptidase MA-like" evidence="2">
    <location>
        <begin position="165"/>
        <end position="367"/>
    </location>
</feature>
<dbReference type="InterPro" id="IPR011990">
    <property type="entry name" value="TPR-like_helical_dom_sf"/>
</dbReference>
<dbReference type="OrthoDB" id="5483566at2"/>
<name>D0LSH7_HALO1</name>
<dbReference type="Pfam" id="PF14559">
    <property type="entry name" value="TPR_19"/>
    <property type="match status" value="1"/>
</dbReference>
<proteinExistence type="predicted"/>
<gene>
    <name evidence="3" type="ordered locus">Hoch_3174</name>
</gene>
<dbReference type="eggNOG" id="COG0457">
    <property type="taxonomic scope" value="Bacteria"/>
</dbReference>
<dbReference type="STRING" id="502025.Hoch_3174"/>
<keyword evidence="4" id="KW-1185">Reference proteome</keyword>
<dbReference type="KEGG" id="hoh:Hoch_3174"/>
<evidence type="ECO:0000256" key="1">
    <source>
        <dbReference type="PROSITE-ProRule" id="PRU00339"/>
    </source>
</evidence>
<dbReference type="Proteomes" id="UP000001880">
    <property type="component" value="Chromosome"/>
</dbReference>
<dbReference type="Pfam" id="PF13485">
    <property type="entry name" value="Peptidase_MA_2"/>
    <property type="match status" value="1"/>
</dbReference>
<feature type="repeat" description="TPR" evidence="1">
    <location>
        <begin position="480"/>
        <end position="513"/>
    </location>
</feature>
<dbReference type="PROSITE" id="PS50005">
    <property type="entry name" value="TPR"/>
    <property type="match status" value="1"/>
</dbReference>
<dbReference type="Pfam" id="PF13432">
    <property type="entry name" value="TPR_16"/>
    <property type="match status" value="1"/>
</dbReference>
<organism evidence="3 4">
    <name type="scientific">Haliangium ochraceum (strain DSM 14365 / JCM 11303 / SMP-2)</name>
    <dbReference type="NCBI Taxonomy" id="502025"/>
    <lineage>
        <taxon>Bacteria</taxon>
        <taxon>Pseudomonadati</taxon>
        <taxon>Myxococcota</taxon>
        <taxon>Polyangia</taxon>
        <taxon>Haliangiales</taxon>
        <taxon>Kofleriaceae</taxon>
        <taxon>Haliangium</taxon>
    </lineage>
</organism>
<dbReference type="InterPro" id="IPR039568">
    <property type="entry name" value="Peptidase_MA-like_dom"/>
</dbReference>
<dbReference type="SUPFAM" id="SSF48452">
    <property type="entry name" value="TPR-like"/>
    <property type="match status" value="1"/>
</dbReference>
<protein>
    <submittedName>
        <fullName evidence="3">TPR domain-containing protein</fullName>
    </submittedName>
</protein>
<evidence type="ECO:0000313" key="4">
    <source>
        <dbReference type="Proteomes" id="UP000001880"/>
    </source>
</evidence>
<evidence type="ECO:0000259" key="2">
    <source>
        <dbReference type="Pfam" id="PF13485"/>
    </source>
</evidence>
<keyword evidence="1" id="KW-0802">TPR repeat</keyword>
<accession>D0LSH7</accession>
<reference evidence="3 4" key="1">
    <citation type="journal article" date="2010" name="Stand. Genomic Sci.">
        <title>Complete genome sequence of Haliangium ochraceum type strain (SMP-2).</title>
        <authorList>
            <consortium name="US DOE Joint Genome Institute (JGI-PGF)"/>
            <person name="Ivanova N."/>
            <person name="Daum C."/>
            <person name="Lang E."/>
            <person name="Abt B."/>
            <person name="Kopitz M."/>
            <person name="Saunders E."/>
            <person name="Lapidus A."/>
            <person name="Lucas S."/>
            <person name="Glavina Del Rio T."/>
            <person name="Nolan M."/>
            <person name="Tice H."/>
            <person name="Copeland A."/>
            <person name="Cheng J.F."/>
            <person name="Chen F."/>
            <person name="Bruce D."/>
            <person name="Goodwin L."/>
            <person name="Pitluck S."/>
            <person name="Mavromatis K."/>
            <person name="Pati A."/>
            <person name="Mikhailova N."/>
            <person name="Chen A."/>
            <person name="Palaniappan K."/>
            <person name="Land M."/>
            <person name="Hauser L."/>
            <person name="Chang Y.J."/>
            <person name="Jeffries C.D."/>
            <person name="Detter J.C."/>
            <person name="Brettin T."/>
            <person name="Rohde M."/>
            <person name="Goker M."/>
            <person name="Bristow J."/>
            <person name="Markowitz V."/>
            <person name="Eisen J.A."/>
            <person name="Hugenholtz P."/>
            <person name="Kyrpides N.C."/>
            <person name="Klenk H.P."/>
        </authorList>
    </citation>
    <scope>NUCLEOTIDE SEQUENCE [LARGE SCALE GENOMIC DNA]</scope>
    <source>
        <strain evidence="4">DSM 14365 / CIP 107738 / JCM 11303 / AJ 13395 / SMP-2</strain>
    </source>
</reference>
<dbReference type="HOGENOM" id="CLU_463686_0_0_7"/>
<dbReference type="InterPro" id="IPR019734">
    <property type="entry name" value="TPR_rpt"/>
</dbReference>